<accession>A0ABY3HI57</accession>
<keyword evidence="2" id="KW-1185">Reference proteome</keyword>
<sequence length="200" mass="23256">MEKRIYMDQLIADFNSIKRFSDESYETVYQKLTLWRVSRGQVLKKVDMVDDKSRYICEGYVGLFHEGHNGFKLFRIFGPSDVAFDEQSFRSNSSSKTLLRALSETVFLEFSLEAENDLLSKKPEFYSLALEVAHLINKRHVEQQAIKAIKFKAGFPLLLKKFPGIGQYLKNQDLADFFNCSISTVERRKYSIMNNHANKL</sequence>
<dbReference type="Gene3D" id="2.60.120.10">
    <property type="entry name" value="Jelly Rolls"/>
    <property type="match status" value="1"/>
</dbReference>
<proteinExistence type="predicted"/>
<evidence type="ECO:0000313" key="2">
    <source>
        <dbReference type="Proteomes" id="UP000321927"/>
    </source>
</evidence>
<comment type="caution">
    <text evidence="1">The sequence shown here is derived from an EMBL/GenBank/DDBJ whole genome shotgun (WGS) entry which is preliminary data.</text>
</comment>
<dbReference type="SUPFAM" id="SSF51206">
    <property type="entry name" value="cAMP-binding domain-like"/>
    <property type="match status" value="1"/>
</dbReference>
<name>A0ABY3HI57_9BACT</name>
<evidence type="ECO:0000313" key="1">
    <source>
        <dbReference type="EMBL" id="TXD75533.1"/>
    </source>
</evidence>
<dbReference type="Proteomes" id="UP000321927">
    <property type="component" value="Unassembled WGS sequence"/>
</dbReference>
<protein>
    <submittedName>
        <fullName evidence="1">Crp/Fnr family transcriptional regulator</fullName>
    </submittedName>
</protein>
<gene>
    <name evidence="1" type="ORF">ESW18_20185</name>
</gene>
<dbReference type="RefSeq" id="WP_086503316.1">
    <property type="nucleotide sequence ID" value="NZ_MSSV01000033.1"/>
</dbReference>
<dbReference type="EMBL" id="VORV01000024">
    <property type="protein sequence ID" value="TXD75533.1"/>
    <property type="molecule type" value="Genomic_DNA"/>
</dbReference>
<dbReference type="InterPro" id="IPR018490">
    <property type="entry name" value="cNMP-bd_dom_sf"/>
</dbReference>
<reference evidence="1 2" key="1">
    <citation type="submission" date="2019-08" db="EMBL/GenBank/DDBJ databases">
        <title>Genome of Algoriphagus ratkowskyi IC026.</title>
        <authorList>
            <person name="Bowman J.P."/>
        </authorList>
    </citation>
    <scope>NUCLEOTIDE SEQUENCE [LARGE SCALE GENOMIC DNA]</scope>
    <source>
        <strain evidence="1 2">IC026</strain>
    </source>
</reference>
<organism evidence="1 2">
    <name type="scientific">Algoriphagus ratkowskyi</name>
    <dbReference type="NCBI Taxonomy" id="57028"/>
    <lineage>
        <taxon>Bacteria</taxon>
        <taxon>Pseudomonadati</taxon>
        <taxon>Bacteroidota</taxon>
        <taxon>Cytophagia</taxon>
        <taxon>Cytophagales</taxon>
        <taxon>Cyclobacteriaceae</taxon>
        <taxon>Algoriphagus</taxon>
    </lineage>
</organism>
<dbReference type="InterPro" id="IPR014710">
    <property type="entry name" value="RmlC-like_jellyroll"/>
</dbReference>